<accession>A0A0F9JHE1</accession>
<organism evidence="2">
    <name type="scientific">marine sediment metagenome</name>
    <dbReference type="NCBI Taxonomy" id="412755"/>
    <lineage>
        <taxon>unclassified sequences</taxon>
        <taxon>metagenomes</taxon>
        <taxon>ecological metagenomes</taxon>
    </lineage>
</organism>
<sequence length="178" mass="19571">MRRGNAVEVRILPEIIGPDAAETSPATASERSQEGSGEVVTASARLHPTSTRGHGLSALCLCPRAIHRPWQNTLATCRNEEKYREDPCRQETKRSPEHQSEKLGGPRVNKKFHSCCRANVCQVVSLTIRSERPRNLICGVFPLRTIPCTTRITGVSMNDNTISSSLLLTTRQTAPGAR</sequence>
<reference evidence="2" key="1">
    <citation type="journal article" date="2015" name="Nature">
        <title>Complex archaea that bridge the gap between prokaryotes and eukaryotes.</title>
        <authorList>
            <person name="Spang A."/>
            <person name="Saw J.H."/>
            <person name="Jorgensen S.L."/>
            <person name="Zaremba-Niedzwiedzka K."/>
            <person name="Martijn J."/>
            <person name="Lind A.E."/>
            <person name="van Eijk R."/>
            <person name="Schleper C."/>
            <person name="Guy L."/>
            <person name="Ettema T.J."/>
        </authorList>
    </citation>
    <scope>NUCLEOTIDE SEQUENCE</scope>
</reference>
<name>A0A0F9JHE1_9ZZZZ</name>
<proteinExistence type="predicted"/>
<evidence type="ECO:0000256" key="1">
    <source>
        <dbReference type="SAM" id="MobiDB-lite"/>
    </source>
</evidence>
<dbReference type="EMBL" id="LAZR01017928">
    <property type="protein sequence ID" value="KKL98417.1"/>
    <property type="molecule type" value="Genomic_DNA"/>
</dbReference>
<protein>
    <submittedName>
        <fullName evidence="2">Uncharacterized protein</fullName>
    </submittedName>
</protein>
<feature type="region of interest" description="Disordered" evidence="1">
    <location>
        <begin position="18"/>
        <end position="40"/>
    </location>
</feature>
<feature type="compositionally biased region" description="Basic and acidic residues" evidence="1">
    <location>
        <begin position="81"/>
        <end position="101"/>
    </location>
</feature>
<dbReference type="AlphaFoldDB" id="A0A0F9JHE1"/>
<evidence type="ECO:0000313" key="2">
    <source>
        <dbReference type="EMBL" id="KKL98417.1"/>
    </source>
</evidence>
<gene>
    <name evidence="2" type="ORF">LCGC14_1824620</name>
</gene>
<feature type="region of interest" description="Disordered" evidence="1">
    <location>
        <begin position="81"/>
        <end position="104"/>
    </location>
</feature>
<comment type="caution">
    <text evidence="2">The sequence shown here is derived from an EMBL/GenBank/DDBJ whole genome shotgun (WGS) entry which is preliminary data.</text>
</comment>